<dbReference type="InterPro" id="IPR002641">
    <property type="entry name" value="PNPLA_dom"/>
</dbReference>
<feature type="active site" description="Nucleophile" evidence="2">
    <location>
        <position position="265"/>
    </location>
</feature>
<dbReference type="PANTHER" id="PTHR33642:SF4">
    <property type="entry name" value="COX1_OXI3 INTRON 1 PROTEIN-RELATED"/>
    <property type="match status" value="1"/>
</dbReference>
<evidence type="ECO:0000313" key="6">
    <source>
        <dbReference type="Proteomes" id="UP000836841"/>
    </source>
</evidence>
<protein>
    <recommendedName>
        <fullName evidence="4">PNPLA domain-containing protein</fullName>
    </recommendedName>
</protein>
<dbReference type="InterPro" id="IPR021771">
    <property type="entry name" value="Triacylglycerol_lipase_N"/>
</dbReference>
<dbReference type="GO" id="GO:0005739">
    <property type="term" value="C:mitochondrion"/>
    <property type="evidence" value="ECO:0007669"/>
    <property type="project" value="TreeGrafter"/>
</dbReference>
<keyword evidence="2" id="KW-0442">Lipid degradation</keyword>
<evidence type="ECO:0000256" key="1">
    <source>
        <dbReference type="ARBA" id="ARBA00023098"/>
    </source>
</evidence>
<name>A0AAU9SW81_THLAR</name>
<sequence>MDISNEANVDPFSIGPTSIMGRTIAFRVLFCKSMIQLRRDLFRFLLHWFLRLKLTISPFVSWFHPRNPQGILAVVTIIAFVLKRYTNVKMKAEMAYRRKFWRNMMRTALTYEEWAHAAKMLDKETPKMNESDLYDEELVKNKLQELRHRRQEGSLRDIMFCMRADLVRNLGNMCNSELHKGRLQVPRHIKEYIDEVSTQLRMVCNSDSEELSLEEKLSFMHETRHAFGRTALLLSGGASLGAFHVGVVRTLVEHKLLPRIIAGSSVGSIICSVVASRSWPELQGFFENSLHSLQFFDQLGSVFTIVKRVMTQGALHDIRQLQCMLRNLTCNLTFQEAYDMTGRILGITVCSPRKHEPPRCLNYLTSPHVVIWSAVTASCAFPGLFEAQELMAKDRSGEIVPYHPPFNLDPEEGTKSSVRRWRDGSLEVDLPMMQLKELFNVNHFIVSQANPHIAPLLRLKDIVRAYGGRFAAKLAHLVEMEVKHRCNQVLELGFPLGGLAKLFAQEWEGDVTVVMPATLAQYSKIIQNPTHVELQKAANQGRRCTWEKLSAIKANCGIELALDECVAILNHMRRLKRSAERAANGGTSSSHHGLASTTRFNASRRIPSWNVIARENSTGSLDDLVADNNLHASSGRNLSDSETESVDLSSWTRTGGPLMRTASANKFIDFVQGLDIDIALTRGFSSSPNSPAVPGPFSPSFSPNSRSMAAHSESESNSNSSNLGANTSSITVTEGDLLQPERTSNGFVLNVVKRENFGVPIGNQNTELPESLRGRSLYNRGISFLVSSSLRSLSTDSLLLNSNQTTGEPLVKSELEALVLKQYSHGKFYSLVKNAVAFPSVLLAACQNLSLAANSGGSSTELADRVSRRFSIEEMGREIREGRFDIRSCCVEFISSGENERCESLLVLPNLKLKVLIEAIRMVLEIVYDDRFATFSYGGRVGMGRHTAIRYLKNSVENPRWWFRVSFAREMFDERNVDKLCGFVGEKISDGLLIEMIKKLFEFGILRIELGGCNSGRGFPQECGLSSILINVYFDGLDKEIQDMRLKMKLKNPRVDTGEEQSKGNVFFKPVNIYAVRYLDEILLITSGSKMVTMDLKKRIVDILEQRLDLKVDRVNTAIHSAVSEKINFLGMYLQAVPPSVMRPPMSEKAVRAMKKYERQKEVRRLELRNARERNRKKLGLKVFRHVLKKLKQSNGFKCEYEIENEVRDVFQRWGEEVMQEFMGSLEERWKWHWLLTRGDFLSLRHIREKLPQDLIDAYDEFQEQVDKHLAPTQAKKVLEDEEMRAEEEEKQRYADRTVEDLTKLCMKVSAPEELVRKAVKLVGFTNSMGRPRPISHLLALEDSDIIKWYAGVGRKWLDFFCCCHNYRTVKIIVSYHLRFSCILTLAEKHRSTKREAIRHYTKDLKVCDHLYGSEEVHFPLEREVKMMGDKNLSDPRPVDGTLSLLLIRLASDEPLHSCAASFCERWDTTMYRVHLLQNRLQINPLDEEKWVCGMGTIHPALNRKCLPLCSTHISDVYLGKMTLQDVDGTSFIDLR</sequence>
<dbReference type="CDD" id="cd07231">
    <property type="entry name" value="Pat_SDP1-like"/>
    <property type="match status" value="1"/>
</dbReference>
<dbReference type="Proteomes" id="UP000836841">
    <property type="component" value="Chromosome 6"/>
</dbReference>
<dbReference type="FunFam" id="3.40.1090.10:FF:000043">
    <property type="entry name" value="Triacylglycerol lipase SDP1"/>
    <property type="match status" value="1"/>
</dbReference>
<dbReference type="Gene3D" id="3.40.1090.10">
    <property type="entry name" value="Cytosolic phospholipase A2 catalytic domain"/>
    <property type="match status" value="2"/>
</dbReference>
<comment type="caution">
    <text evidence="2">Lacks conserved residue(s) required for the propagation of feature annotation.</text>
</comment>
<dbReference type="GO" id="GO:0016042">
    <property type="term" value="P:lipid catabolic process"/>
    <property type="evidence" value="ECO:0007669"/>
    <property type="project" value="UniProtKB-UniRule"/>
</dbReference>
<evidence type="ECO:0000313" key="5">
    <source>
        <dbReference type="EMBL" id="CAH2074228.1"/>
    </source>
</evidence>
<evidence type="ECO:0000256" key="2">
    <source>
        <dbReference type="PROSITE-ProRule" id="PRU01161"/>
    </source>
</evidence>
<proteinExistence type="predicted"/>
<gene>
    <name evidence="5" type="ORF">TAV2_LOCUS21420</name>
</gene>
<keyword evidence="6" id="KW-1185">Reference proteome</keyword>
<accession>A0AAU9SW81</accession>
<dbReference type="InterPro" id="IPR016035">
    <property type="entry name" value="Acyl_Trfase/lysoPLipase"/>
</dbReference>
<dbReference type="Pfam" id="PF01734">
    <property type="entry name" value="Patatin"/>
    <property type="match status" value="1"/>
</dbReference>
<reference evidence="5 6" key="1">
    <citation type="submission" date="2022-03" db="EMBL/GenBank/DDBJ databases">
        <authorList>
            <person name="Nunn A."/>
            <person name="Chopra R."/>
            <person name="Nunn A."/>
            <person name="Contreras Garrido A."/>
        </authorList>
    </citation>
    <scope>NUCLEOTIDE SEQUENCE [LARGE SCALE GENOMIC DNA]</scope>
</reference>
<dbReference type="GO" id="GO:0090615">
    <property type="term" value="P:mitochondrial mRNA processing"/>
    <property type="evidence" value="ECO:0007669"/>
    <property type="project" value="TreeGrafter"/>
</dbReference>
<organism evidence="5 6">
    <name type="scientific">Thlaspi arvense</name>
    <name type="common">Field penny-cress</name>
    <dbReference type="NCBI Taxonomy" id="13288"/>
    <lineage>
        <taxon>Eukaryota</taxon>
        <taxon>Viridiplantae</taxon>
        <taxon>Streptophyta</taxon>
        <taxon>Embryophyta</taxon>
        <taxon>Tracheophyta</taxon>
        <taxon>Spermatophyta</taxon>
        <taxon>Magnoliopsida</taxon>
        <taxon>eudicotyledons</taxon>
        <taxon>Gunneridae</taxon>
        <taxon>Pentapetalae</taxon>
        <taxon>rosids</taxon>
        <taxon>malvids</taxon>
        <taxon>Brassicales</taxon>
        <taxon>Brassicaceae</taxon>
        <taxon>Thlaspideae</taxon>
        <taxon>Thlaspi</taxon>
    </lineage>
</organism>
<dbReference type="CDD" id="cd01651">
    <property type="entry name" value="RT_G2_intron"/>
    <property type="match status" value="1"/>
</dbReference>
<feature type="active site" description="Proton acceptor" evidence="2">
    <location>
        <position position="423"/>
    </location>
</feature>
<dbReference type="GO" id="GO:0006315">
    <property type="term" value="P:homing of group II introns"/>
    <property type="evidence" value="ECO:0007669"/>
    <property type="project" value="TreeGrafter"/>
</dbReference>
<dbReference type="PROSITE" id="PS51635">
    <property type="entry name" value="PNPLA"/>
    <property type="match status" value="1"/>
</dbReference>
<dbReference type="PANTHER" id="PTHR33642">
    <property type="entry name" value="COX1/OXI3 INTRON 1 PROTEIN-RELATED"/>
    <property type="match status" value="1"/>
</dbReference>
<evidence type="ECO:0000256" key="3">
    <source>
        <dbReference type="SAM" id="MobiDB-lite"/>
    </source>
</evidence>
<feature type="domain" description="PNPLA" evidence="4">
    <location>
        <begin position="232"/>
        <end position="436"/>
    </location>
</feature>
<feature type="short sequence motif" description="GXSXG" evidence="2">
    <location>
        <begin position="263"/>
        <end position="267"/>
    </location>
</feature>
<dbReference type="EMBL" id="OU466862">
    <property type="protein sequence ID" value="CAH2074228.1"/>
    <property type="molecule type" value="Genomic_DNA"/>
</dbReference>
<dbReference type="Pfam" id="PF01348">
    <property type="entry name" value="Intron_maturas2"/>
    <property type="match status" value="1"/>
</dbReference>
<feature type="compositionally biased region" description="Polar residues" evidence="3">
    <location>
        <begin position="633"/>
        <end position="653"/>
    </location>
</feature>
<evidence type="ECO:0000259" key="4">
    <source>
        <dbReference type="PROSITE" id="PS51635"/>
    </source>
</evidence>
<dbReference type="GO" id="GO:0004806">
    <property type="term" value="F:triacylglycerol lipase activity"/>
    <property type="evidence" value="ECO:0007669"/>
    <property type="project" value="InterPro"/>
</dbReference>
<feature type="region of interest" description="Disordered" evidence="3">
    <location>
        <begin position="633"/>
        <end position="655"/>
    </location>
</feature>
<dbReference type="Pfam" id="PF11815">
    <property type="entry name" value="DUF3336"/>
    <property type="match status" value="1"/>
</dbReference>
<feature type="compositionally biased region" description="Low complexity" evidence="3">
    <location>
        <begin position="698"/>
        <end position="728"/>
    </location>
</feature>
<dbReference type="SUPFAM" id="SSF52151">
    <property type="entry name" value="FabD/lysophospholipase-like"/>
    <property type="match status" value="1"/>
</dbReference>
<keyword evidence="1 2" id="KW-0443">Lipid metabolism</keyword>
<dbReference type="InterPro" id="IPR024937">
    <property type="entry name" value="Domain_X"/>
</dbReference>
<keyword evidence="2" id="KW-0378">Hydrolase</keyword>
<feature type="region of interest" description="Disordered" evidence="3">
    <location>
        <begin position="687"/>
        <end position="728"/>
    </location>
</feature>
<dbReference type="GO" id="GO:0003964">
    <property type="term" value="F:RNA-directed DNA polymerase activity"/>
    <property type="evidence" value="ECO:0007669"/>
    <property type="project" value="TreeGrafter"/>
</dbReference>